<evidence type="ECO:0000313" key="2">
    <source>
        <dbReference type="Proteomes" id="UP001501509"/>
    </source>
</evidence>
<accession>A0ABN3QW27</accession>
<dbReference type="EMBL" id="BAAATD010000021">
    <property type="protein sequence ID" value="GAA2636820.1"/>
    <property type="molecule type" value="Genomic_DNA"/>
</dbReference>
<dbReference type="RefSeq" id="WP_344548893.1">
    <property type="nucleotide sequence ID" value="NZ_BAAATD010000021.1"/>
</dbReference>
<organism evidence="1 2">
    <name type="scientific">Actinomadura fulvescens</name>
    <dbReference type="NCBI Taxonomy" id="46160"/>
    <lineage>
        <taxon>Bacteria</taxon>
        <taxon>Bacillati</taxon>
        <taxon>Actinomycetota</taxon>
        <taxon>Actinomycetes</taxon>
        <taxon>Streptosporangiales</taxon>
        <taxon>Thermomonosporaceae</taxon>
        <taxon>Actinomadura</taxon>
    </lineage>
</organism>
<proteinExistence type="predicted"/>
<protein>
    <submittedName>
        <fullName evidence="1">Uncharacterized protein</fullName>
    </submittedName>
</protein>
<keyword evidence="2" id="KW-1185">Reference proteome</keyword>
<dbReference type="Proteomes" id="UP001501509">
    <property type="component" value="Unassembled WGS sequence"/>
</dbReference>
<reference evidence="1 2" key="1">
    <citation type="journal article" date="2019" name="Int. J. Syst. Evol. Microbiol.">
        <title>The Global Catalogue of Microorganisms (GCM) 10K type strain sequencing project: providing services to taxonomists for standard genome sequencing and annotation.</title>
        <authorList>
            <consortium name="The Broad Institute Genomics Platform"/>
            <consortium name="The Broad Institute Genome Sequencing Center for Infectious Disease"/>
            <person name="Wu L."/>
            <person name="Ma J."/>
        </authorList>
    </citation>
    <scope>NUCLEOTIDE SEQUENCE [LARGE SCALE GENOMIC DNA]</scope>
    <source>
        <strain evidence="1 2">JCM 6833</strain>
    </source>
</reference>
<name>A0ABN3QW27_9ACTN</name>
<comment type="caution">
    <text evidence="1">The sequence shown here is derived from an EMBL/GenBank/DDBJ whole genome shotgun (WGS) entry which is preliminary data.</text>
</comment>
<gene>
    <name evidence="1" type="ORF">GCM10010411_90160</name>
</gene>
<evidence type="ECO:0000313" key="1">
    <source>
        <dbReference type="EMBL" id="GAA2636820.1"/>
    </source>
</evidence>
<sequence length="114" mass="13046">MSPEEAARRERAIKTLADELRVRGWHVPQAGAWMWVARVRSGPGREIGVIRDGFVWQKGGCYIRPSFAPVDDIPHAADMVDKELSCLKARPHQSRAFSITLEYHLPQRFLGHHY</sequence>